<dbReference type="Pfam" id="PF02136">
    <property type="entry name" value="NTF2"/>
    <property type="match status" value="1"/>
</dbReference>
<dbReference type="InterPro" id="IPR000725">
    <property type="entry name" value="Olfact_rcpt"/>
</dbReference>
<evidence type="ECO:0000256" key="1">
    <source>
        <dbReference type="ARBA" id="ARBA00004123"/>
    </source>
</evidence>
<dbReference type="AlphaFoldDB" id="A0A835ZTS9"/>
<dbReference type="InterPro" id="IPR032710">
    <property type="entry name" value="NTF2-like_dom_sf"/>
</dbReference>
<keyword evidence="4" id="KW-0812">Transmembrane</keyword>
<dbReference type="InterPro" id="IPR002075">
    <property type="entry name" value="NTF2_dom"/>
</dbReference>
<keyword evidence="9" id="KW-0539">Nucleus</keyword>
<evidence type="ECO:0000313" key="13">
    <source>
        <dbReference type="Proteomes" id="UP000664991"/>
    </source>
</evidence>
<dbReference type="SUPFAM" id="SSF54427">
    <property type="entry name" value="NTF2-like"/>
    <property type="match status" value="1"/>
</dbReference>
<feature type="compositionally biased region" description="Basic and acidic residues" evidence="10">
    <location>
        <begin position="254"/>
        <end position="272"/>
    </location>
</feature>
<dbReference type="CDD" id="cd00780">
    <property type="entry name" value="NTF2"/>
    <property type="match status" value="1"/>
</dbReference>
<dbReference type="PROSITE" id="PS50177">
    <property type="entry name" value="NTF2_DOMAIN"/>
    <property type="match status" value="1"/>
</dbReference>
<evidence type="ECO:0000313" key="12">
    <source>
        <dbReference type="EMBL" id="KAG5199664.1"/>
    </source>
</evidence>
<keyword evidence="8" id="KW-0807">Transducer</keyword>
<keyword evidence="3" id="KW-0813">Transport</keyword>
<feature type="compositionally biased region" description="Basic residues" evidence="10">
    <location>
        <begin position="244"/>
        <end position="253"/>
    </location>
</feature>
<dbReference type="Gene3D" id="3.10.450.50">
    <property type="match status" value="1"/>
</dbReference>
<feature type="domain" description="NTF2" evidence="11">
    <location>
        <begin position="310"/>
        <end position="429"/>
    </location>
</feature>
<reference evidence="12 13" key="1">
    <citation type="submission" date="2020-12" db="EMBL/GenBank/DDBJ databases">
        <title>De novo assembly of Tibetan sheep genome.</title>
        <authorList>
            <person name="Li X."/>
        </authorList>
    </citation>
    <scope>NUCLEOTIDE SEQUENCE [LARGE SCALE GENOMIC DNA]</scope>
    <source>
        <tissue evidence="12">Heart</tissue>
    </source>
</reference>
<dbReference type="Proteomes" id="UP000664991">
    <property type="component" value="Chromosome 15"/>
</dbReference>
<dbReference type="InterPro" id="IPR018222">
    <property type="entry name" value="Nuclear_transport_factor_2_euk"/>
</dbReference>
<evidence type="ECO:0000256" key="9">
    <source>
        <dbReference type="ARBA" id="ARBA00023242"/>
    </source>
</evidence>
<dbReference type="EMBL" id="JAEMGP010000015">
    <property type="protein sequence ID" value="KAG5199664.1"/>
    <property type="molecule type" value="Genomic_DNA"/>
</dbReference>
<sequence length="435" mass="49563">MSSGEGRQKALFTCSSHLTVVGMYYGAAMFMYVQPSSHHSPQQDNILSVFYIIITPALNPLIYSLRNKEAVDEGVQGWGDNRVEDRDDVVLLGAVEGTGQNIHECGRPIEHPDHSQGQSIHTPLRSHKEEEDKFLFWKLCLGCGTQSQGENQTDRDLRLTEISLMHLRNWADKSNSEHKNLTDETYTSVTVDMHDYNAVGRGGAVGCGGEPDYSDMNHEQEKRTRGILEQDFYAAFYVRRVKEKPSTKRRKRERDKGRKEVRKEGKERERRGNQGQEDVVTSPLKKKDSSESPMAMAVEFKTYVDQACRAAEEFVNIYYETMDKRRRALTRLYLDKATLIWNGNVVTGLEALANFFDMLPSSEFQVNMLDCQPVHEQATQAQTTVLVVTSGTVKFDGNKQHYFNQNFLLTAQTTANNTVWKIASDCFRFQDWAAI</sequence>
<comment type="subcellular location">
    <subcellularLocation>
        <location evidence="2">Membrane</location>
        <topology evidence="2">Multi-pass membrane protein</topology>
    </subcellularLocation>
    <subcellularLocation>
        <location evidence="1">Nucleus</location>
    </subcellularLocation>
</comment>
<comment type="caution">
    <text evidence="12">The sequence shown here is derived from an EMBL/GenBank/DDBJ whole genome shotgun (WGS) entry which is preliminary data.</text>
</comment>
<evidence type="ECO:0000256" key="5">
    <source>
        <dbReference type="ARBA" id="ARBA00022927"/>
    </source>
</evidence>
<dbReference type="InterPro" id="IPR045875">
    <property type="entry name" value="NTF2"/>
</dbReference>
<dbReference type="Pfam" id="PF13853">
    <property type="entry name" value="7tm_4"/>
    <property type="match status" value="1"/>
</dbReference>
<evidence type="ECO:0000256" key="7">
    <source>
        <dbReference type="ARBA" id="ARBA00023136"/>
    </source>
</evidence>
<evidence type="ECO:0000256" key="10">
    <source>
        <dbReference type="SAM" id="MobiDB-lite"/>
    </source>
</evidence>
<dbReference type="FunFam" id="3.10.450.50:FF:000006">
    <property type="entry name" value="NTF2-related export protein 2 isoform 1"/>
    <property type="match status" value="1"/>
</dbReference>
<accession>A0A835ZTS9</accession>
<protein>
    <recommendedName>
        <fullName evidence="11">NTF2 domain-containing protein</fullName>
    </recommendedName>
</protein>
<evidence type="ECO:0000256" key="2">
    <source>
        <dbReference type="ARBA" id="ARBA00004141"/>
    </source>
</evidence>
<evidence type="ECO:0000256" key="8">
    <source>
        <dbReference type="ARBA" id="ARBA00023224"/>
    </source>
</evidence>
<dbReference type="GO" id="GO:0007186">
    <property type="term" value="P:G protein-coupled receptor signaling pathway"/>
    <property type="evidence" value="ECO:0007669"/>
    <property type="project" value="InterPro"/>
</dbReference>
<evidence type="ECO:0000256" key="3">
    <source>
        <dbReference type="ARBA" id="ARBA00022448"/>
    </source>
</evidence>
<keyword evidence="6" id="KW-1133">Transmembrane helix</keyword>
<dbReference type="GO" id="GO:0005634">
    <property type="term" value="C:nucleus"/>
    <property type="evidence" value="ECO:0007669"/>
    <property type="project" value="UniProtKB-SubCell"/>
</dbReference>
<evidence type="ECO:0000256" key="4">
    <source>
        <dbReference type="ARBA" id="ARBA00022692"/>
    </source>
</evidence>
<organism evidence="12 13">
    <name type="scientific">Ovis aries</name>
    <name type="common">Sheep</name>
    <dbReference type="NCBI Taxonomy" id="9940"/>
    <lineage>
        <taxon>Eukaryota</taxon>
        <taxon>Metazoa</taxon>
        <taxon>Chordata</taxon>
        <taxon>Craniata</taxon>
        <taxon>Vertebrata</taxon>
        <taxon>Euteleostomi</taxon>
        <taxon>Mammalia</taxon>
        <taxon>Eutheria</taxon>
        <taxon>Laurasiatheria</taxon>
        <taxon>Artiodactyla</taxon>
        <taxon>Ruminantia</taxon>
        <taxon>Pecora</taxon>
        <taxon>Bovidae</taxon>
        <taxon>Caprinae</taxon>
        <taxon>Ovis</taxon>
    </lineage>
</organism>
<evidence type="ECO:0000259" key="11">
    <source>
        <dbReference type="PROSITE" id="PS50177"/>
    </source>
</evidence>
<proteinExistence type="predicted"/>
<gene>
    <name evidence="12" type="ORF">JEQ12_006143</name>
</gene>
<dbReference type="SUPFAM" id="SSF81321">
    <property type="entry name" value="Family A G protein-coupled receptor-like"/>
    <property type="match status" value="1"/>
</dbReference>
<keyword evidence="5" id="KW-0653">Protein transport</keyword>
<keyword evidence="7" id="KW-0472">Membrane</keyword>
<feature type="region of interest" description="Disordered" evidence="10">
    <location>
        <begin position="244"/>
        <end position="291"/>
    </location>
</feature>
<name>A0A835ZTS9_SHEEP</name>
<dbReference type="PRINTS" id="PR00245">
    <property type="entry name" value="OLFACTORYR"/>
</dbReference>
<dbReference type="PANTHER" id="PTHR12612">
    <property type="entry name" value="NUCLEAR TRANSPORT FACTOR 2"/>
    <property type="match status" value="1"/>
</dbReference>
<dbReference type="GO" id="GO:0015031">
    <property type="term" value="P:protein transport"/>
    <property type="evidence" value="ECO:0007669"/>
    <property type="project" value="UniProtKB-KW"/>
</dbReference>
<dbReference type="GO" id="GO:0016020">
    <property type="term" value="C:membrane"/>
    <property type="evidence" value="ECO:0007669"/>
    <property type="project" value="UniProtKB-SubCell"/>
</dbReference>
<evidence type="ECO:0000256" key="6">
    <source>
        <dbReference type="ARBA" id="ARBA00022989"/>
    </source>
</evidence>
<dbReference type="GO" id="GO:0006913">
    <property type="term" value="P:nucleocytoplasmic transport"/>
    <property type="evidence" value="ECO:0007669"/>
    <property type="project" value="InterPro"/>
</dbReference>
<dbReference type="GO" id="GO:0004984">
    <property type="term" value="F:olfactory receptor activity"/>
    <property type="evidence" value="ECO:0007669"/>
    <property type="project" value="InterPro"/>
</dbReference>